<protein>
    <submittedName>
        <fullName evidence="1">Uncharacterized protein</fullName>
    </submittedName>
</protein>
<dbReference type="Proteomes" id="UP000015530">
    <property type="component" value="Unassembled WGS sequence"/>
</dbReference>
<organism evidence="1 2">
    <name type="scientific">Colletotrichum gloeosporioides (strain Cg-14)</name>
    <name type="common">Anthracnose fungus</name>
    <name type="synonym">Glomerella cingulata</name>
    <dbReference type="NCBI Taxonomy" id="1237896"/>
    <lineage>
        <taxon>Eukaryota</taxon>
        <taxon>Fungi</taxon>
        <taxon>Dikarya</taxon>
        <taxon>Ascomycota</taxon>
        <taxon>Pezizomycotina</taxon>
        <taxon>Sordariomycetes</taxon>
        <taxon>Hypocreomycetidae</taxon>
        <taxon>Glomerellales</taxon>
        <taxon>Glomerellaceae</taxon>
        <taxon>Colletotrichum</taxon>
        <taxon>Colletotrichum gloeosporioides species complex</taxon>
    </lineage>
</organism>
<dbReference type="EMBL" id="AMYD01004532">
    <property type="protein sequence ID" value="EQB43035.1"/>
    <property type="molecule type" value="Genomic_DNA"/>
</dbReference>
<name>T0L4B3_COLGC</name>
<gene>
    <name evidence="1" type="ORF">CGLO_18439</name>
</gene>
<sequence>MLFYYYYST</sequence>
<dbReference type="HOGENOM" id="CLU_3438996_0_0_1"/>
<comment type="caution">
    <text evidence="1">The sequence shown here is derived from an EMBL/GenBank/DDBJ whole genome shotgun (WGS) entry which is preliminary data.</text>
</comment>
<proteinExistence type="predicted"/>
<evidence type="ECO:0000313" key="2">
    <source>
        <dbReference type="Proteomes" id="UP000015530"/>
    </source>
</evidence>
<accession>T0L4B3</accession>
<evidence type="ECO:0000313" key="1">
    <source>
        <dbReference type="EMBL" id="EQB43035.1"/>
    </source>
</evidence>
<reference evidence="2" key="1">
    <citation type="journal article" date="2013" name="Mol. Plant Microbe Interact.">
        <title>Global aspects of pacC regulation of pathogenicity genes in Colletotrichum gloeosporioides as revealed by transcriptome analysis.</title>
        <authorList>
            <person name="Alkan N."/>
            <person name="Meng X."/>
            <person name="Friedlander G."/>
            <person name="Reuveni E."/>
            <person name="Sukno S."/>
            <person name="Sherman A."/>
            <person name="Thon M."/>
            <person name="Fluhr R."/>
            <person name="Prusky D."/>
        </authorList>
    </citation>
    <scope>NUCLEOTIDE SEQUENCE [LARGE SCALE GENOMIC DNA]</scope>
    <source>
        <strain evidence="2">Cg-14</strain>
    </source>
</reference>